<organism evidence="1 2">
    <name type="scientific">Claviceps pusilla</name>
    <dbReference type="NCBI Taxonomy" id="123648"/>
    <lineage>
        <taxon>Eukaryota</taxon>
        <taxon>Fungi</taxon>
        <taxon>Dikarya</taxon>
        <taxon>Ascomycota</taxon>
        <taxon>Pezizomycotina</taxon>
        <taxon>Sordariomycetes</taxon>
        <taxon>Hypocreomycetidae</taxon>
        <taxon>Hypocreales</taxon>
        <taxon>Clavicipitaceae</taxon>
        <taxon>Claviceps</taxon>
    </lineage>
</organism>
<protein>
    <submittedName>
        <fullName evidence="1">Uncharacterized protein</fullName>
    </submittedName>
</protein>
<accession>A0A9P7NFP2</accession>
<comment type="caution">
    <text evidence="1">The sequence shown here is derived from an EMBL/GenBank/DDBJ whole genome shotgun (WGS) entry which is preliminary data.</text>
</comment>
<reference evidence="1" key="1">
    <citation type="journal article" date="2020" name="bioRxiv">
        <title>Whole genome comparisons of ergot fungi reveals the divergence and evolution of species within the genus Claviceps are the result of varying mechanisms driving genome evolution and host range expansion.</title>
        <authorList>
            <person name="Wyka S.A."/>
            <person name="Mondo S.J."/>
            <person name="Liu M."/>
            <person name="Dettman J."/>
            <person name="Nalam V."/>
            <person name="Broders K.D."/>
        </authorList>
    </citation>
    <scope>NUCLEOTIDE SEQUENCE</scope>
    <source>
        <strain evidence="1">CCC 602</strain>
    </source>
</reference>
<evidence type="ECO:0000313" key="1">
    <source>
        <dbReference type="EMBL" id="KAG6014135.1"/>
    </source>
</evidence>
<name>A0A9P7NFP2_9HYPO</name>
<sequence>MAKNNYYYYSSYTINSDNDNDNDNTMHFSTSAVLATAILAGKALAACGPDLINRSATWFNGGPCTREGTDNLSSPEPNGSYDCGNRNTFSSEWANAGPCTRENMDNTPAEPTGIFNCGNQQTQVGFFADTFTLEAVRVESSIAFNCGGPDYYSIIAKYNNNNNNNNNTMHFSTSAALAAVILPADQTLAGCTPGLKDLHNWSSGGRCKRESYQVGFPEPNGMFDCGAQHIRVGFFGESFTIESFMRPKAVRINCGGLEDYYFHCVDSPIAEELDNPCVGAFSNDITVDAIIED</sequence>
<evidence type="ECO:0000313" key="2">
    <source>
        <dbReference type="Proteomes" id="UP000748025"/>
    </source>
</evidence>
<dbReference type="Proteomes" id="UP000748025">
    <property type="component" value="Unassembled WGS sequence"/>
</dbReference>
<dbReference type="EMBL" id="SRPW01000495">
    <property type="protein sequence ID" value="KAG6014135.1"/>
    <property type="molecule type" value="Genomic_DNA"/>
</dbReference>
<keyword evidence="2" id="KW-1185">Reference proteome</keyword>
<dbReference type="AlphaFoldDB" id="A0A9P7NFP2"/>
<gene>
    <name evidence="1" type="ORF">E4U43_006893</name>
</gene>
<proteinExistence type="predicted"/>